<keyword evidence="5" id="KW-0812">Transmembrane</keyword>
<evidence type="ECO:0000256" key="7">
    <source>
        <dbReference type="ARBA" id="ARBA00023237"/>
    </source>
</evidence>
<comment type="similarity">
    <text evidence="2">Belongs to the outer membrane factor (OMF) (TC 1.B.17) family.</text>
</comment>
<evidence type="ECO:0000256" key="2">
    <source>
        <dbReference type="ARBA" id="ARBA00007613"/>
    </source>
</evidence>
<dbReference type="OrthoDB" id="7424012at2"/>
<keyword evidence="8" id="KW-0732">Signal</keyword>
<name>A0A328BK11_9CAUL</name>
<dbReference type="InterPro" id="IPR051906">
    <property type="entry name" value="TolC-like"/>
</dbReference>
<feature type="signal peptide" evidence="8">
    <location>
        <begin position="1"/>
        <end position="24"/>
    </location>
</feature>
<keyword evidence="10" id="KW-1185">Reference proteome</keyword>
<sequence length="421" mass="43400">MNSLRRLAALAACAACLTPVSVQALTLDEAILLARRHNPALAQSEAQADAAKARVTQAYAAGLPSVTLSGEAGTGETDLGGFFGFGKADVDPRAGAVELRQPLFAGGAIVAGVARARAGKDAALAQAGGARALLSAQVADAYVGVLSARELLALNEAQVAQMQEVARQADLRFSRGEIPRTDLSQAQARLAEARAGLARAEGEVERSRAHFLAVVGAEPDDLATLGEAPPTPSSLEEALAEARRANPALRAAEAAERAARAGVREAQAGRLPTIAATATVSTVRDKFFPGYRADDVMVGVQGRWTLFSSGAISGRVSEARAEARAAEASRRGAEAGVREAVIGAWADVVTARAVLQAATDQAAAASSALESVRHEVRVGQKPTLDLLDAQRESLAARSGLVAARGQLIGSAYRLQALLRGE</sequence>
<proteinExistence type="inferred from homology"/>
<feature type="chain" id="PRO_5016412447" evidence="8">
    <location>
        <begin position="25"/>
        <end position="421"/>
    </location>
</feature>
<evidence type="ECO:0000256" key="1">
    <source>
        <dbReference type="ARBA" id="ARBA00004442"/>
    </source>
</evidence>
<keyword evidence="4" id="KW-1134">Transmembrane beta strand</keyword>
<reference evidence="9 10" key="1">
    <citation type="submission" date="2018-05" db="EMBL/GenBank/DDBJ databases">
        <authorList>
            <person name="Lanie J.A."/>
            <person name="Ng W.-L."/>
            <person name="Kazmierczak K.M."/>
            <person name="Andrzejewski T.M."/>
            <person name="Davidsen T.M."/>
            <person name="Wayne K.J."/>
            <person name="Tettelin H."/>
            <person name="Glass J.I."/>
            <person name="Rusch D."/>
            <person name="Podicherti R."/>
            <person name="Tsui H.-C.T."/>
            <person name="Winkler M.E."/>
        </authorList>
    </citation>
    <scope>NUCLEOTIDE SEQUENCE [LARGE SCALE GENOMIC DNA]</scope>
    <source>
        <strain evidence="9 10">BUT-10</strain>
    </source>
</reference>
<evidence type="ECO:0000313" key="10">
    <source>
        <dbReference type="Proteomes" id="UP000249524"/>
    </source>
</evidence>
<dbReference type="Pfam" id="PF02321">
    <property type="entry name" value="OEP"/>
    <property type="match status" value="2"/>
</dbReference>
<dbReference type="PANTHER" id="PTHR30026">
    <property type="entry name" value="OUTER MEMBRANE PROTEIN TOLC"/>
    <property type="match status" value="1"/>
</dbReference>
<dbReference type="InterPro" id="IPR010130">
    <property type="entry name" value="T1SS_OMP_TolC"/>
</dbReference>
<dbReference type="GO" id="GO:0015288">
    <property type="term" value="F:porin activity"/>
    <property type="evidence" value="ECO:0007669"/>
    <property type="project" value="TreeGrafter"/>
</dbReference>
<dbReference type="GO" id="GO:0015562">
    <property type="term" value="F:efflux transmembrane transporter activity"/>
    <property type="evidence" value="ECO:0007669"/>
    <property type="project" value="InterPro"/>
</dbReference>
<evidence type="ECO:0000256" key="6">
    <source>
        <dbReference type="ARBA" id="ARBA00023136"/>
    </source>
</evidence>
<evidence type="ECO:0000256" key="3">
    <source>
        <dbReference type="ARBA" id="ARBA00022448"/>
    </source>
</evidence>
<dbReference type="Gene3D" id="1.20.1600.10">
    <property type="entry name" value="Outer membrane efflux proteins (OEP)"/>
    <property type="match status" value="1"/>
</dbReference>
<comment type="subcellular location">
    <subcellularLocation>
        <location evidence="1">Cell outer membrane</location>
    </subcellularLocation>
</comment>
<evidence type="ECO:0000256" key="5">
    <source>
        <dbReference type="ARBA" id="ARBA00022692"/>
    </source>
</evidence>
<dbReference type="Proteomes" id="UP000249524">
    <property type="component" value="Unassembled WGS sequence"/>
</dbReference>
<dbReference type="RefSeq" id="WP_111275573.1">
    <property type="nucleotide sequence ID" value="NZ_QFYS01000003.1"/>
</dbReference>
<organism evidence="9 10">
    <name type="scientific">Phenylobacterium kunshanense</name>
    <dbReference type="NCBI Taxonomy" id="1445034"/>
    <lineage>
        <taxon>Bacteria</taxon>
        <taxon>Pseudomonadati</taxon>
        <taxon>Pseudomonadota</taxon>
        <taxon>Alphaproteobacteria</taxon>
        <taxon>Caulobacterales</taxon>
        <taxon>Caulobacteraceae</taxon>
        <taxon>Phenylobacterium</taxon>
    </lineage>
</organism>
<dbReference type="AlphaFoldDB" id="A0A328BK11"/>
<comment type="caution">
    <text evidence="9">The sequence shown here is derived from an EMBL/GenBank/DDBJ whole genome shotgun (WGS) entry which is preliminary data.</text>
</comment>
<evidence type="ECO:0000313" key="9">
    <source>
        <dbReference type="EMBL" id="RAK66264.1"/>
    </source>
</evidence>
<keyword evidence="6" id="KW-0472">Membrane</keyword>
<protein>
    <submittedName>
        <fullName evidence="9">Channel protein TolC</fullName>
    </submittedName>
</protein>
<accession>A0A328BK11</accession>
<keyword evidence="3" id="KW-0813">Transport</keyword>
<keyword evidence="7" id="KW-0998">Cell outer membrane</keyword>
<dbReference type="GO" id="GO:1990281">
    <property type="term" value="C:efflux pump complex"/>
    <property type="evidence" value="ECO:0007669"/>
    <property type="project" value="TreeGrafter"/>
</dbReference>
<dbReference type="NCBIfam" id="TIGR01844">
    <property type="entry name" value="type_I_sec_TolC"/>
    <property type="match status" value="1"/>
</dbReference>
<gene>
    <name evidence="9" type="ORF">DJ019_08375</name>
</gene>
<dbReference type="EMBL" id="QFYS01000003">
    <property type="protein sequence ID" value="RAK66264.1"/>
    <property type="molecule type" value="Genomic_DNA"/>
</dbReference>
<evidence type="ECO:0000256" key="8">
    <source>
        <dbReference type="SAM" id="SignalP"/>
    </source>
</evidence>
<dbReference type="PANTHER" id="PTHR30026:SF22">
    <property type="entry name" value="OUTER MEMBRANE EFFLUX PROTEIN"/>
    <property type="match status" value="1"/>
</dbReference>
<dbReference type="SUPFAM" id="SSF56954">
    <property type="entry name" value="Outer membrane efflux proteins (OEP)"/>
    <property type="match status" value="1"/>
</dbReference>
<dbReference type="GO" id="GO:0009279">
    <property type="term" value="C:cell outer membrane"/>
    <property type="evidence" value="ECO:0007669"/>
    <property type="project" value="UniProtKB-SubCell"/>
</dbReference>
<evidence type="ECO:0000256" key="4">
    <source>
        <dbReference type="ARBA" id="ARBA00022452"/>
    </source>
</evidence>
<dbReference type="InterPro" id="IPR003423">
    <property type="entry name" value="OMP_efflux"/>
</dbReference>